<dbReference type="PROSITE" id="PS01162">
    <property type="entry name" value="QOR_ZETA_CRYSTAL"/>
    <property type="match status" value="1"/>
</dbReference>
<reference evidence="3 4" key="1">
    <citation type="journal article" date="2016" name="Sci. Rep.">
        <title>Peltaster fructicola genome reveals evolution from an invasive phytopathogen to an ectophytic parasite.</title>
        <authorList>
            <person name="Xu C."/>
            <person name="Chen H."/>
            <person name="Gleason M.L."/>
            <person name="Xu J.R."/>
            <person name="Liu H."/>
            <person name="Zhang R."/>
            <person name="Sun G."/>
        </authorList>
    </citation>
    <scope>NUCLEOTIDE SEQUENCE [LARGE SCALE GENOMIC DNA]</scope>
    <source>
        <strain evidence="3 4">LNHT1506</strain>
    </source>
</reference>
<sequence length="335" mass="35891">MATSLPQYMRAAQFSTNPIEKNLKVNPKAPLPKTAHALRKDTTLVKVAYSSLNPVDYKVLESPAGYILGGTPAVDIAGVVVDSKLPHVKAGDRVYGMTAIPSFGALAEYAVVPKDGLALAPEGVKLEDLATLGVTGLTAWQTLSPFIKSGDKVLINGGSGGVGTFAIQIAKALGAHVTTTCSGGNVELCKSLGADEVIDYRATDLVPHLKQSGVQFDHIFDSVFYNFDLYWQAHHYLKKNAKFVTIAGEFRFDFVKTMLAIYLLPSFLGGGQRQFQFVTATANAPEYEKLGALIKEGKIKPVIESVLDLDEAGKGYAKLKTGRTRGKIVVKVAGE</sequence>
<dbReference type="PANTHER" id="PTHR11695:SF294">
    <property type="entry name" value="RETICULON-4-INTERACTING PROTEIN 1, MITOCHONDRIAL"/>
    <property type="match status" value="1"/>
</dbReference>
<keyword evidence="4" id="KW-1185">Reference proteome</keyword>
<dbReference type="InterPro" id="IPR050700">
    <property type="entry name" value="YIM1/Zinc_Alcohol_DH_Fams"/>
</dbReference>
<dbReference type="EMBL" id="CP051140">
    <property type="protein sequence ID" value="QIW96737.1"/>
    <property type="molecule type" value="Genomic_DNA"/>
</dbReference>
<evidence type="ECO:0000259" key="2">
    <source>
        <dbReference type="SMART" id="SM00829"/>
    </source>
</evidence>
<dbReference type="Gene3D" id="3.90.180.10">
    <property type="entry name" value="Medium-chain alcohol dehydrogenases, catalytic domain"/>
    <property type="match status" value="1"/>
</dbReference>
<dbReference type="InterPro" id="IPR002364">
    <property type="entry name" value="Quin_OxRdtase/zeta-crystal_CS"/>
</dbReference>
<proteinExistence type="predicted"/>
<dbReference type="InterPro" id="IPR013154">
    <property type="entry name" value="ADH-like_N"/>
</dbReference>
<dbReference type="SUPFAM" id="SSF50129">
    <property type="entry name" value="GroES-like"/>
    <property type="match status" value="1"/>
</dbReference>
<accession>A0A6H0XQ24</accession>
<dbReference type="SMART" id="SM00829">
    <property type="entry name" value="PKS_ER"/>
    <property type="match status" value="1"/>
</dbReference>
<dbReference type="GO" id="GO:0005739">
    <property type="term" value="C:mitochondrion"/>
    <property type="evidence" value="ECO:0007669"/>
    <property type="project" value="TreeGrafter"/>
</dbReference>
<gene>
    <name evidence="3" type="ORF">AMS68_002255</name>
</gene>
<name>A0A6H0XQ24_9PEZI</name>
<dbReference type="Pfam" id="PF08240">
    <property type="entry name" value="ADH_N"/>
    <property type="match status" value="1"/>
</dbReference>
<dbReference type="GO" id="GO:0008270">
    <property type="term" value="F:zinc ion binding"/>
    <property type="evidence" value="ECO:0007669"/>
    <property type="project" value="InterPro"/>
</dbReference>
<feature type="domain" description="Enoyl reductase (ER)" evidence="2">
    <location>
        <begin position="21"/>
        <end position="330"/>
    </location>
</feature>
<dbReference type="GO" id="GO:0016491">
    <property type="term" value="F:oxidoreductase activity"/>
    <property type="evidence" value="ECO:0007669"/>
    <property type="project" value="UniProtKB-KW"/>
</dbReference>
<dbReference type="Proteomes" id="UP000503462">
    <property type="component" value="Chromosome 2"/>
</dbReference>
<evidence type="ECO:0000313" key="4">
    <source>
        <dbReference type="Proteomes" id="UP000503462"/>
    </source>
</evidence>
<dbReference type="PANTHER" id="PTHR11695">
    <property type="entry name" value="ALCOHOL DEHYDROGENASE RELATED"/>
    <property type="match status" value="1"/>
</dbReference>
<dbReference type="InterPro" id="IPR020843">
    <property type="entry name" value="ER"/>
</dbReference>
<dbReference type="SUPFAM" id="SSF51735">
    <property type="entry name" value="NAD(P)-binding Rossmann-fold domains"/>
    <property type="match status" value="1"/>
</dbReference>
<protein>
    <recommendedName>
        <fullName evidence="2">Enoyl reductase (ER) domain-containing protein</fullName>
    </recommendedName>
</protein>
<dbReference type="Gene3D" id="3.40.50.720">
    <property type="entry name" value="NAD(P)-binding Rossmann-like Domain"/>
    <property type="match status" value="1"/>
</dbReference>
<dbReference type="Pfam" id="PF13602">
    <property type="entry name" value="ADH_zinc_N_2"/>
    <property type="match status" value="1"/>
</dbReference>
<dbReference type="AlphaFoldDB" id="A0A6H0XQ24"/>
<dbReference type="InterPro" id="IPR036291">
    <property type="entry name" value="NAD(P)-bd_dom_sf"/>
</dbReference>
<evidence type="ECO:0000256" key="1">
    <source>
        <dbReference type="ARBA" id="ARBA00023002"/>
    </source>
</evidence>
<dbReference type="CDD" id="cd08267">
    <property type="entry name" value="MDR1"/>
    <property type="match status" value="1"/>
</dbReference>
<dbReference type="OrthoDB" id="201656at2759"/>
<dbReference type="InterPro" id="IPR011032">
    <property type="entry name" value="GroES-like_sf"/>
</dbReference>
<keyword evidence="1" id="KW-0560">Oxidoreductase</keyword>
<organism evidence="3 4">
    <name type="scientific">Peltaster fructicola</name>
    <dbReference type="NCBI Taxonomy" id="286661"/>
    <lineage>
        <taxon>Eukaryota</taxon>
        <taxon>Fungi</taxon>
        <taxon>Dikarya</taxon>
        <taxon>Ascomycota</taxon>
        <taxon>Pezizomycotina</taxon>
        <taxon>Dothideomycetes</taxon>
        <taxon>Dothideomycetes incertae sedis</taxon>
        <taxon>Peltaster</taxon>
    </lineage>
</organism>
<evidence type="ECO:0000313" key="3">
    <source>
        <dbReference type="EMBL" id="QIW96737.1"/>
    </source>
</evidence>